<comment type="caution">
    <text evidence="1">The sequence shown here is derived from an EMBL/GenBank/DDBJ whole genome shotgun (WGS) entry which is preliminary data.</text>
</comment>
<reference evidence="1 2" key="1">
    <citation type="submission" date="2023-02" db="EMBL/GenBank/DDBJ databases">
        <title>Oceanobacillus kimchii IFOP_LL358 isolated form Alexandrium catenella lab strain.</title>
        <authorList>
            <person name="Gajardo G."/>
            <person name="Ueki S."/>
            <person name="Maruyama F."/>
        </authorList>
    </citation>
    <scope>NUCLEOTIDE SEQUENCE [LARGE SCALE GENOMIC DNA]</scope>
    <source>
        <strain evidence="1 2">IFOP_LL358</strain>
    </source>
</reference>
<organism evidence="1 2">
    <name type="scientific">Oceanobacillus kimchii</name>
    <dbReference type="NCBI Taxonomy" id="746691"/>
    <lineage>
        <taxon>Bacteria</taxon>
        <taxon>Bacillati</taxon>
        <taxon>Bacillota</taxon>
        <taxon>Bacilli</taxon>
        <taxon>Bacillales</taxon>
        <taxon>Bacillaceae</taxon>
        <taxon>Oceanobacillus</taxon>
    </lineage>
</organism>
<sequence length="77" mass="9156">MYVISLMGVSKVIEAPVHQIKKWIQLFGSYIPMTFMDQILYFEIEAVHILSFIKEKIEEEYDWTEIESLLEHTVFGE</sequence>
<dbReference type="Proteomes" id="UP001275436">
    <property type="component" value="Unassembled WGS sequence"/>
</dbReference>
<accession>A0ABQ5TLA9</accession>
<dbReference type="RefSeq" id="WP_017797378.1">
    <property type="nucleotide sequence ID" value="NZ_BSKO01000001.1"/>
</dbReference>
<dbReference type="EMBL" id="BSKO01000001">
    <property type="protein sequence ID" value="GLO66932.1"/>
    <property type="molecule type" value="Genomic_DNA"/>
</dbReference>
<evidence type="ECO:0000313" key="2">
    <source>
        <dbReference type="Proteomes" id="UP001275436"/>
    </source>
</evidence>
<name>A0ABQ5TLA9_9BACI</name>
<gene>
    <name evidence="1" type="ORF">MACH08_27160</name>
</gene>
<keyword evidence="2" id="KW-1185">Reference proteome</keyword>
<proteinExistence type="predicted"/>
<evidence type="ECO:0000313" key="1">
    <source>
        <dbReference type="EMBL" id="GLO66932.1"/>
    </source>
</evidence>
<protein>
    <submittedName>
        <fullName evidence="1">Uncharacterized protein</fullName>
    </submittedName>
</protein>